<reference evidence="9" key="1">
    <citation type="journal article" date="2010" name="Science">
        <title>Plasticity of animal genome architecture unmasked by rapid evolution of a pelagic tunicate.</title>
        <authorList>
            <person name="Denoeud F."/>
            <person name="Henriet S."/>
            <person name="Mungpakdee S."/>
            <person name="Aury J.M."/>
            <person name="Da Silva C."/>
            <person name="Brinkmann H."/>
            <person name="Mikhaleva J."/>
            <person name="Olsen L.C."/>
            <person name="Jubin C."/>
            <person name="Canestro C."/>
            <person name="Bouquet J.M."/>
            <person name="Danks G."/>
            <person name="Poulain J."/>
            <person name="Campsteijn C."/>
            <person name="Adamski M."/>
            <person name="Cross I."/>
            <person name="Yadetie F."/>
            <person name="Muffato M."/>
            <person name="Louis A."/>
            <person name="Butcher S."/>
            <person name="Tsagkogeorga G."/>
            <person name="Konrad A."/>
            <person name="Singh S."/>
            <person name="Jensen M.F."/>
            <person name="Cong E.H."/>
            <person name="Eikeseth-Otteraa H."/>
            <person name="Noel B."/>
            <person name="Anthouard V."/>
            <person name="Porcel B.M."/>
            <person name="Kachouri-Lafond R."/>
            <person name="Nishino A."/>
            <person name="Ugolini M."/>
            <person name="Chourrout P."/>
            <person name="Nishida H."/>
            <person name="Aasland R."/>
            <person name="Huzurbazar S."/>
            <person name="Westhof E."/>
            <person name="Delsuc F."/>
            <person name="Lehrach H."/>
            <person name="Reinhardt R."/>
            <person name="Weissenbach J."/>
            <person name="Roy S.W."/>
            <person name="Artiguenave F."/>
            <person name="Postlethwait J.H."/>
            <person name="Manak J.R."/>
            <person name="Thompson E.M."/>
            <person name="Jaillon O."/>
            <person name="Du Pasquier L."/>
            <person name="Boudinot P."/>
            <person name="Liberles D.A."/>
            <person name="Volff J.N."/>
            <person name="Philippe H."/>
            <person name="Lenhard B."/>
            <person name="Roest Crollius H."/>
            <person name="Wincker P."/>
            <person name="Chourrout D."/>
        </authorList>
    </citation>
    <scope>NUCLEOTIDE SEQUENCE [LARGE SCALE GENOMIC DNA]</scope>
</reference>
<feature type="domain" description="Origin recognition complex subunit 2 winged-helix" evidence="8">
    <location>
        <begin position="181"/>
        <end position="224"/>
    </location>
</feature>
<evidence type="ECO:0000259" key="7">
    <source>
        <dbReference type="Pfam" id="PF04084"/>
    </source>
</evidence>
<evidence type="ECO:0000256" key="3">
    <source>
        <dbReference type="ARBA" id="ARBA00019080"/>
    </source>
</evidence>
<gene>
    <name evidence="9" type="ORF">GSOID_T00028380001</name>
</gene>
<evidence type="ECO:0000256" key="4">
    <source>
        <dbReference type="ARBA" id="ARBA00022705"/>
    </source>
</evidence>
<proteinExistence type="inferred from homology"/>
<evidence type="ECO:0000259" key="8">
    <source>
        <dbReference type="Pfam" id="PF24882"/>
    </source>
</evidence>
<evidence type="ECO:0000256" key="2">
    <source>
        <dbReference type="ARBA" id="ARBA00007421"/>
    </source>
</evidence>
<comment type="function">
    <text evidence="6">Component of the origin recognition complex (ORC) that binds origins of replication. DNA-binding is ATP-dependent. ORC is required to assemble the pre-replication complex necessary to initiate DNA replication.</text>
</comment>
<evidence type="ECO:0000256" key="6">
    <source>
        <dbReference type="RuleBase" id="RU368084"/>
    </source>
</evidence>
<evidence type="ECO:0000256" key="5">
    <source>
        <dbReference type="ARBA" id="ARBA00023242"/>
    </source>
</evidence>
<evidence type="ECO:0000313" key="9">
    <source>
        <dbReference type="EMBL" id="CBY35907.1"/>
    </source>
</evidence>
<dbReference type="InterPro" id="IPR007220">
    <property type="entry name" value="ORC2"/>
</dbReference>
<dbReference type="InterPro" id="IPR056773">
    <property type="entry name" value="WHD_ORC2"/>
</dbReference>
<comment type="subunit">
    <text evidence="6">Component of the origin recognition complex (ORC).</text>
</comment>
<keyword evidence="5 6" id="KW-0539">Nucleus</keyword>
<dbReference type="InterPro" id="IPR056772">
    <property type="entry name" value="RecA-like_ORC2"/>
</dbReference>
<dbReference type="EMBL" id="FN654695">
    <property type="protein sequence ID" value="CBY35907.1"/>
    <property type="molecule type" value="Genomic_DNA"/>
</dbReference>
<comment type="similarity">
    <text evidence="2 6">Belongs to the ORC2 family.</text>
</comment>
<dbReference type="PANTHER" id="PTHR14052:SF0">
    <property type="entry name" value="ORIGIN RECOGNITION COMPLEX SUBUNIT 2"/>
    <property type="match status" value="1"/>
</dbReference>
<dbReference type="Pfam" id="PF24882">
    <property type="entry name" value="WHD_ORC2"/>
    <property type="match status" value="1"/>
</dbReference>
<dbReference type="PANTHER" id="PTHR14052">
    <property type="entry name" value="ORIGIN RECOGNITION COMPLEX SUBUNIT 2"/>
    <property type="match status" value="1"/>
</dbReference>
<organism evidence="9">
    <name type="scientific">Oikopleura dioica</name>
    <name type="common">Tunicate</name>
    <dbReference type="NCBI Taxonomy" id="34765"/>
    <lineage>
        <taxon>Eukaryota</taxon>
        <taxon>Metazoa</taxon>
        <taxon>Chordata</taxon>
        <taxon>Tunicata</taxon>
        <taxon>Appendicularia</taxon>
        <taxon>Copelata</taxon>
        <taxon>Oikopleuridae</taxon>
        <taxon>Oikopleura</taxon>
    </lineage>
</organism>
<evidence type="ECO:0000256" key="1">
    <source>
        <dbReference type="ARBA" id="ARBA00004123"/>
    </source>
</evidence>
<comment type="subcellular location">
    <subcellularLocation>
        <location evidence="1 6">Nucleus</location>
    </subcellularLocation>
</comment>
<dbReference type="GO" id="GO:0006260">
    <property type="term" value="P:DNA replication"/>
    <property type="evidence" value="ECO:0007669"/>
    <property type="project" value="UniProtKB-UniRule"/>
</dbReference>
<dbReference type="AlphaFoldDB" id="E4YK96"/>
<feature type="domain" description="Origin recognition complex subunit 2 RecA-like" evidence="7">
    <location>
        <begin position="4"/>
        <end position="122"/>
    </location>
</feature>
<dbReference type="Proteomes" id="UP000011014">
    <property type="component" value="Unassembled WGS sequence"/>
</dbReference>
<dbReference type="GO" id="GO:0005664">
    <property type="term" value="C:nuclear origin of replication recognition complex"/>
    <property type="evidence" value="ECO:0007669"/>
    <property type="project" value="UniProtKB-UniRule"/>
</dbReference>
<accession>E4YK96</accession>
<sequence length="245" mass="27705">MKAYHEHLRAQDFDCLFFNAWRDDASDKVFFDTILTDALDEKPAGSLENAVERLVAHYSSDDAFHLVIFLNNIESNCIARSLDLLVELVTCKKISLVATIDKIYGAFAFDQCQRSQLNFISIETATFMPYVHETKSGHSIWAKSAGKIGVASLQHVYDSLTANGQGVLKIIIKDQIAKIKEKKDGPSFKELYKLCRKSFLVNSEAALKAQLVELKDHQLIGESTQEIRIQLQTSQLEEFLRTNNK</sequence>
<dbReference type="Pfam" id="PF04084">
    <property type="entry name" value="RecA-like_ORC2"/>
    <property type="match status" value="1"/>
</dbReference>
<protein>
    <recommendedName>
        <fullName evidence="3 6">Origin recognition complex subunit 2</fullName>
    </recommendedName>
</protein>
<name>E4YK96_OIKDI</name>
<dbReference type="GO" id="GO:0003688">
    <property type="term" value="F:DNA replication origin binding"/>
    <property type="evidence" value="ECO:0007669"/>
    <property type="project" value="UniProtKB-UniRule"/>
</dbReference>
<keyword evidence="4 6" id="KW-0235">DNA replication</keyword>